<evidence type="ECO:0000256" key="4">
    <source>
        <dbReference type="ARBA" id="ARBA00023125"/>
    </source>
</evidence>
<dbReference type="InterPro" id="IPR037171">
    <property type="entry name" value="NagB/RpiA_transferase-like"/>
</dbReference>
<dbReference type="GO" id="GO:0003677">
    <property type="term" value="F:DNA binding"/>
    <property type="evidence" value="ECO:0007669"/>
    <property type="project" value="UniProtKB-KW"/>
</dbReference>
<keyword evidence="10" id="KW-1185">Reference proteome</keyword>
<dbReference type="PANTHER" id="PTHR30363">
    <property type="entry name" value="HTH-TYPE TRANSCRIPTIONAL REGULATOR SRLR-RELATED"/>
    <property type="match status" value="1"/>
</dbReference>
<evidence type="ECO:0000256" key="1">
    <source>
        <dbReference type="ARBA" id="ARBA00021390"/>
    </source>
</evidence>
<dbReference type="Pfam" id="PF00455">
    <property type="entry name" value="DeoRC"/>
    <property type="match status" value="1"/>
</dbReference>
<dbReference type="InterPro" id="IPR018356">
    <property type="entry name" value="Tscrpt_reg_HTH_DeoR_CS"/>
</dbReference>
<keyword evidence="2" id="KW-0678">Repressor</keyword>
<evidence type="ECO:0000259" key="8">
    <source>
        <dbReference type="PROSITE" id="PS51000"/>
    </source>
</evidence>
<dbReference type="SUPFAM" id="SSF46785">
    <property type="entry name" value="Winged helix' DNA-binding domain"/>
    <property type="match status" value="1"/>
</dbReference>
<dbReference type="AlphaFoldDB" id="A0A8J3CI22"/>
<dbReference type="PROSITE" id="PS51000">
    <property type="entry name" value="HTH_DEOR_2"/>
    <property type="match status" value="1"/>
</dbReference>
<dbReference type="InterPro" id="IPR001034">
    <property type="entry name" value="DeoR_HTH"/>
</dbReference>
<dbReference type="SUPFAM" id="SSF100950">
    <property type="entry name" value="NagB/RpiA/CoA transferase-like"/>
    <property type="match status" value="1"/>
</dbReference>
<comment type="function">
    <text evidence="6">Repressor of the lactose catabolism operon. Galactose-6-phosphate is the inducer.</text>
</comment>
<keyword evidence="4" id="KW-0238">DNA-binding</keyword>
<name>A0A8J3CI22_9PSEU</name>
<dbReference type="Pfam" id="PF08220">
    <property type="entry name" value="HTH_DeoR"/>
    <property type="match status" value="1"/>
</dbReference>
<feature type="compositionally biased region" description="Polar residues" evidence="7">
    <location>
        <begin position="1"/>
        <end position="10"/>
    </location>
</feature>
<dbReference type="EMBL" id="BMMK01000048">
    <property type="protein sequence ID" value="GGM80395.1"/>
    <property type="molecule type" value="Genomic_DNA"/>
</dbReference>
<dbReference type="GO" id="GO:0003700">
    <property type="term" value="F:DNA-binding transcription factor activity"/>
    <property type="evidence" value="ECO:0007669"/>
    <property type="project" value="InterPro"/>
</dbReference>
<dbReference type="Gene3D" id="3.40.50.1360">
    <property type="match status" value="1"/>
</dbReference>
<proteinExistence type="predicted"/>
<sequence>MTTGEQQSQIGAEGRVDRQRDRQQRIRDRVVSEGFVRTESLVAEFGVSLMTIHRDLDALQAQGWLRKIRGGATALPSAMFHGDVAHRMATQADTKRRLARAALDLVTPGQTIMIDESTTGLYLAQRLTERAPLTVISNFLAVLKLLAGEPGVNLIALGGSYFPAYDAFLGLHTAEAVRSFRADTLFMSTTAITHGRCYHQSQETIQVKRALMESATRKVLLVDHTKFARHGLYTLAPLTSFDLVIADDRIPPAAQKHIRDSGVALTIVATAP</sequence>
<organism evidence="9 10">
    <name type="scientific">Longimycelium tulufanense</name>
    <dbReference type="NCBI Taxonomy" id="907463"/>
    <lineage>
        <taxon>Bacteria</taxon>
        <taxon>Bacillati</taxon>
        <taxon>Actinomycetota</taxon>
        <taxon>Actinomycetes</taxon>
        <taxon>Pseudonocardiales</taxon>
        <taxon>Pseudonocardiaceae</taxon>
        <taxon>Longimycelium</taxon>
    </lineage>
</organism>
<feature type="region of interest" description="Disordered" evidence="7">
    <location>
        <begin position="1"/>
        <end position="23"/>
    </location>
</feature>
<feature type="domain" description="HTH deoR-type" evidence="8">
    <location>
        <begin position="19"/>
        <end position="74"/>
    </location>
</feature>
<dbReference type="PANTHER" id="PTHR30363:SF4">
    <property type="entry name" value="GLYCEROL-3-PHOSPHATE REGULON REPRESSOR"/>
    <property type="match status" value="1"/>
</dbReference>
<evidence type="ECO:0000313" key="9">
    <source>
        <dbReference type="EMBL" id="GGM80395.1"/>
    </source>
</evidence>
<keyword evidence="3" id="KW-0805">Transcription regulation</keyword>
<dbReference type="RefSeq" id="WP_229686851.1">
    <property type="nucleotide sequence ID" value="NZ_BMMK01000048.1"/>
</dbReference>
<comment type="caution">
    <text evidence="9">The sequence shown here is derived from an EMBL/GenBank/DDBJ whole genome shotgun (WGS) entry which is preliminary data.</text>
</comment>
<evidence type="ECO:0000313" key="10">
    <source>
        <dbReference type="Proteomes" id="UP000637578"/>
    </source>
</evidence>
<evidence type="ECO:0000256" key="7">
    <source>
        <dbReference type="SAM" id="MobiDB-lite"/>
    </source>
</evidence>
<keyword evidence="5" id="KW-0804">Transcription</keyword>
<protein>
    <recommendedName>
        <fullName evidence="1">Lactose phosphotransferase system repressor</fullName>
    </recommendedName>
</protein>
<feature type="compositionally biased region" description="Basic and acidic residues" evidence="7">
    <location>
        <begin position="14"/>
        <end position="23"/>
    </location>
</feature>
<evidence type="ECO:0000256" key="6">
    <source>
        <dbReference type="ARBA" id="ARBA00024937"/>
    </source>
</evidence>
<dbReference type="InterPro" id="IPR014036">
    <property type="entry name" value="DeoR-like_C"/>
</dbReference>
<dbReference type="InterPro" id="IPR036390">
    <property type="entry name" value="WH_DNA-bd_sf"/>
</dbReference>
<dbReference type="PROSITE" id="PS00894">
    <property type="entry name" value="HTH_DEOR_1"/>
    <property type="match status" value="1"/>
</dbReference>
<dbReference type="SMART" id="SM01134">
    <property type="entry name" value="DeoRC"/>
    <property type="match status" value="1"/>
</dbReference>
<dbReference type="Proteomes" id="UP000637578">
    <property type="component" value="Unassembled WGS sequence"/>
</dbReference>
<dbReference type="SMART" id="SM00420">
    <property type="entry name" value="HTH_DEOR"/>
    <property type="match status" value="1"/>
</dbReference>
<evidence type="ECO:0000256" key="2">
    <source>
        <dbReference type="ARBA" id="ARBA00022491"/>
    </source>
</evidence>
<dbReference type="InterPro" id="IPR050313">
    <property type="entry name" value="Carb_Metab_HTH_regulators"/>
</dbReference>
<gene>
    <name evidence="9" type="ORF">GCM10012275_58800</name>
</gene>
<evidence type="ECO:0000256" key="3">
    <source>
        <dbReference type="ARBA" id="ARBA00023015"/>
    </source>
</evidence>
<dbReference type="PRINTS" id="PR00037">
    <property type="entry name" value="HTHLACR"/>
</dbReference>
<reference evidence="9" key="2">
    <citation type="submission" date="2020-09" db="EMBL/GenBank/DDBJ databases">
        <authorList>
            <person name="Sun Q."/>
            <person name="Zhou Y."/>
        </authorList>
    </citation>
    <scope>NUCLEOTIDE SEQUENCE</scope>
    <source>
        <strain evidence="9">CGMCC 4.5737</strain>
    </source>
</reference>
<evidence type="ECO:0000256" key="5">
    <source>
        <dbReference type="ARBA" id="ARBA00023163"/>
    </source>
</evidence>
<accession>A0A8J3CI22</accession>
<reference evidence="9" key="1">
    <citation type="journal article" date="2014" name="Int. J. Syst. Evol. Microbiol.">
        <title>Complete genome sequence of Corynebacterium casei LMG S-19264T (=DSM 44701T), isolated from a smear-ripened cheese.</title>
        <authorList>
            <consortium name="US DOE Joint Genome Institute (JGI-PGF)"/>
            <person name="Walter F."/>
            <person name="Albersmeier A."/>
            <person name="Kalinowski J."/>
            <person name="Ruckert C."/>
        </authorList>
    </citation>
    <scope>NUCLEOTIDE SEQUENCE</scope>
    <source>
        <strain evidence="9">CGMCC 4.5737</strain>
    </source>
</reference>